<dbReference type="Pfam" id="PF01266">
    <property type="entry name" value="DAO"/>
    <property type="match status" value="1"/>
</dbReference>
<evidence type="ECO:0000256" key="3">
    <source>
        <dbReference type="ARBA" id="ARBA00022630"/>
    </source>
</evidence>
<dbReference type="PANTHER" id="PTHR11985:SF15">
    <property type="entry name" value="GLYCEROL-3-PHOSPHATE DEHYDROGENASE, MITOCHONDRIAL"/>
    <property type="match status" value="1"/>
</dbReference>
<dbReference type="InterPro" id="IPR000447">
    <property type="entry name" value="G3P_DH_FAD-dep"/>
</dbReference>
<keyword evidence="5 8" id="KW-0560">Oxidoreductase</keyword>
<keyword evidence="9" id="KW-1185">Reference proteome</keyword>
<dbReference type="SUPFAM" id="SSF51905">
    <property type="entry name" value="FAD/NAD(P)-binding domain"/>
    <property type="match status" value="1"/>
</dbReference>
<feature type="domain" description="FAD dependent oxidoreductase" evidence="6">
    <location>
        <begin position="7"/>
        <end position="345"/>
    </location>
</feature>
<reference evidence="8 9" key="1">
    <citation type="journal article" date="2003" name="Nature">
        <title>The genome of a motile marine Synechococcus.</title>
        <authorList>
            <person name="Palenik B."/>
            <person name="Brahamsha B."/>
            <person name="Larimer F."/>
            <person name="Land M."/>
            <person name="Hauser L."/>
            <person name="Chain P."/>
            <person name="Lamerdin J."/>
            <person name="Regala W."/>
            <person name="Allen E.A."/>
            <person name="McCarren J."/>
            <person name="Paulsen I."/>
            <person name="Dufresne A."/>
            <person name="Partensky F."/>
            <person name="Webb E."/>
            <person name="Waterbury J."/>
        </authorList>
    </citation>
    <scope>NUCLEOTIDE SEQUENCE [LARGE SCALE GENOMIC DNA]</scope>
    <source>
        <strain evidence="8 9">WH8102</strain>
    </source>
</reference>
<dbReference type="Gene3D" id="3.50.50.60">
    <property type="entry name" value="FAD/NAD(P)-binding domain"/>
    <property type="match status" value="1"/>
</dbReference>
<dbReference type="InterPro" id="IPR006076">
    <property type="entry name" value="FAD-dep_OxRdtase"/>
</dbReference>
<feature type="domain" description="Alpha-glycerophosphate oxidase C-terminal" evidence="7">
    <location>
        <begin position="390"/>
        <end position="504"/>
    </location>
</feature>
<dbReference type="RefSeq" id="WP_011128812.1">
    <property type="nucleotide sequence ID" value="NC_005070.1"/>
</dbReference>
<evidence type="ECO:0000256" key="1">
    <source>
        <dbReference type="ARBA" id="ARBA00001974"/>
    </source>
</evidence>
<evidence type="ECO:0000313" key="8">
    <source>
        <dbReference type="EMBL" id="CAE08469.1"/>
    </source>
</evidence>
<dbReference type="EMBL" id="BX569694">
    <property type="protein sequence ID" value="CAE08469.1"/>
    <property type="molecule type" value="Genomic_DNA"/>
</dbReference>
<dbReference type="GO" id="GO:0004368">
    <property type="term" value="F:glycerol-3-phosphate dehydrogenase (quinone) activity"/>
    <property type="evidence" value="ECO:0007669"/>
    <property type="project" value="InterPro"/>
</dbReference>
<evidence type="ECO:0000256" key="2">
    <source>
        <dbReference type="ARBA" id="ARBA00007330"/>
    </source>
</evidence>
<dbReference type="eggNOG" id="COG0578">
    <property type="taxonomic scope" value="Bacteria"/>
</dbReference>
<protein>
    <submittedName>
        <fullName evidence="8">Glycerol-3-phosphate dehydrogenase</fullName>
        <ecNumber evidence="8">1.1.99.5</ecNumber>
    </submittedName>
</protein>
<dbReference type="InterPro" id="IPR038299">
    <property type="entry name" value="DAO_C_sf"/>
</dbReference>
<evidence type="ECO:0000256" key="5">
    <source>
        <dbReference type="ARBA" id="ARBA00023002"/>
    </source>
</evidence>
<comment type="cofactor">
    <cofactor evidence="1">
        <name>FAD</name>
        <dbReference type="ChEBI" id="CHEBI:57692"/>
    </cofactor>
</comment>
<gene>
    <name evidence="8" type="ordered locus">SYNW1954</name>
</gene>
<evidence type="ECO:0000313" key="9">
    <source>
        <dbReference type="Proteomes" id="UP000001422"/>
    </source>
</evidence>
<dbReference type="STRING" id="84588.SYNW1954"/>
<dbReference type="AlphaFoldDB" id="Q7U4V9"/>
<dbReference type="PANTHER" id="PTHR11985">
    <property type="entry name" value="GLYCEROL-3-PHOSPHATE DEHYDROGENASE"/>
    <property type="match status" value="1"/>
</dbReference>
<dbReference type="InterPro" id="IPR031656">
    <property type="entry name" value="DAO_C"/>
</dbReference>
<accession>Q7U4V9</accession>
<dbReference type="Gene3D" id="3.30.9.10">
    <property type="entry name" value="D-Amino Acid Oxidase, subunit A, domain 2"/>
    <property type="match status" value="1"/>
</dbReference>
<dbReference type="KEGG" id="syw:SYNW1954"/>
<sequence>MADHNVDLLVIGAGASGASVAMEAVRRGLTVALLDAGDIGGGTSCRSTKLLHGGVRYLELAFKTFDLAQLQLVREALLERGHWLEQAPFLAHRLELVLPTDTLWGQLYYQAGLGLYDLLAGQQRIGRSRGISRDALQESLPMLKPGRGGVAYSDGQFDDARLNLLLARTAEQGGASLRTRCRVVGFERSADGRLSAAISETDTGMQEHWAAGVIVNATGIQADSIRQLADPQAAPRMLTSRGCHLVLKQNLCPGGQGLLVPSTADGRVLFMLPFHGRTLVGTTDAPCAIDAATTPTNEEEAYLLGYVRQWFPAVSDPTVTSRWAGGRPLLRPAGDSLNSSRVVREHEVEQLPCGLVSVMGGKWTTCRPMADDTLQAVAAQMGRPLGAPQQLNLLGSADTPSETRQLLMEQAGQLKDLLPDGPLRDQQITHLQSNHGLQALPMISRVDPTLRQPLSSVIPLCQGEIDHAIQREHSRSASDVLSRRCRLAMVDLAEARRLQPLVEERLDQLTGTAVSTSPINHQLMP</sequence>
<proteinExistence type="inferred from homology"/>
<name>Q7U4V9_PARMW</name>
<evidence type="ECO:0000259" key="6">
    <source>
        <dbReference type="Pfam" id="PF01266"/>
    </source>
</evidence>
<keyword evidence="3" id="KW-0285">Flavoprotein</keyword>
<dbReference type="Proteomes" id="UP000001422">
    <property type="component" value="Chromosome"/>
</dbReference>
<dbReference type="GO" id="GO:0006072">
    <property type="term" value="P:glycerol-3-phosphate metabolic process"/>
    <property type="evidence" value="ECO:0007669"/>
    <property type="project" value="InterPro"/>
</dbReference>
<keyword evidence="4" id="KW-0274">FAD</keyword>
<dbReference type="Pfam" id="PF16901">
    <property type="entry name" value="DAO_C"/>
    <property type="match status" value="1"/>
</dbReference>
<dbReference type="EC" id="1.1.99.5" evidence="8"/>
<comment type="similarity">
    <text evidence="2">Belongs to the FAD-dependent glycerol-3-phosphate dehydrogenase family.</text>
</comment>
<organism evidence="8 9">
    <name type="scientific">Parasynechococcus marenigrum (strain WH8102)</name>
    <dbReference type="NCBI Taxonomy" id="84588"/>
    <lineage>
        <taxon>Bacteria</taxon>
        <taxon>Bacillati</taxon>
        <taxon>Cyanobacteriota</taxon>
        <taxon>Cyanophyceae</taxon>
        <taxon>Synechococcales</taxon>
        <taxon>Prochlorococcaceae</taxon>
        <taxon>Parasynechococcus</taxon>
        <taxon>Parasynechococcus marenigrum</taxon>
    </lineage>
</organism>
<evidence type="ECO:0000256" key="4">
    <source>
        <dbReference type="ARBA" id="ARBA00022827"/>
    </source>
</evidence>
<dbReference type="PRINTS" id="PR01001">
    <property type="entry name" value="FADG3PDH"/>
</dbReference>
<dbReference type="InterPro" id="IPR036188">
    <property type="entry name" value="FAD/NAD-bd_sf"/>
</dbReference>
<dbReference type="HOGENOM" id="CLU_015740_4_1_3"/>
<evidence type="ECO:0000259" key="7">
    <source>
        <dbReference type="Pfam" id="PF16901"/>
    </source>
</evidence>
<dbReference type="Gene3D" id="1.10.8.870">
    <property type="entry name" value="Alpha-glycerophosphate oxidase, cap domain"/>
    <property type="match status" value="1"/>
</dbReference>